<dbReference type="GeneID" id="113738179"/>
<dbReference type="Gene3D" id="1.20.1280.50">
    <property type="match status" value="1"/>
</dbReference>
<dbReference type="RefSeq" id="XP_071940367.1">
    <property type="nucleotide sequence ID" value="XM_072084266.1"/>
</dbReference>
<proteinExistence type="predicted"/>
<keyword evidence="1" id="KW-1133">Transmembrane helix</keyword>
<feature type="domain" description="F-box" evidence="2">
    <location>
        <begin position="59"/>
        <end position="95"/>
    </location>
</feature>
<dbReference type="Pfam" id="PF00646">
    <property type="entry name" value="F-box"/>
    <property type="match status" value="1"/>
</dbReference>
<dbReference type="Pfam" id="PF23622">
    <property type="entry name" value="LRR_At1g61320_AtMIF1"/>
    <property type="match status" value="1"/>
</dbReference>
<name>A0ABM4X8L0_COFAR</name>
<dbReference type="InterPro" id="IPR055357">
    <property type="entry name" value="LRR_At1g61320_AtMIF1"/>
</dbReference>
<dbReference type="PANTHER" id="PTHR34145">
    <property type="entry name" value="OS02G0105600 PROTEIN"/>
    <property type="match status" value="1"/>
</dbReference>
<keyword evidence="1" id="KW-0472">Membrane</keyword>
<gene>
    <name evidence="4" type="primary">LOC113738179</name>
</gene>
<dbReference type="InterPro" id="IPR053772">
    <property type="entry name" value="At1g61320/At1g61330-like"/>
</dbReference>
<evidence type="ECO:0000259" key="2">
    <source>
        <dbReference type="PROSITE" id="PS50181"/>
    </source>
</evidence>
<evidence type="ECO:0000256" key="1">
    <source>
        <dbReference type="SAM" id="Phobius"/>
    </source>
</evidence>
<organism evidence="3 4">
    <name type="scientific">Coffea arabica</name>
    <name type="common">Arabian coffee</name>
    <dbReference type="NCBI Taxonomy" id="13443"/>
    <lineage>
        <taxon>Eukaryota</taxon>
        <taxon>Viridiplantae</taxon>
        <taxon>Streptophyta</taxon>
        <taxon>Embryophyta</taxon>
        <taxon>Tracheophyta</taxon>
        <taxon>Spermatophyta</taxon>
        <taxon>Magnoliopsida</taxon>
        <taxon>eudicotyledons</taxon>
        <taxon>Gunneridae</taxon>
        <taxon>Pentapetalae</taxon>
        <taxon>asterids</taxon>
        <taxon>lamiids</taxon>
        <taxon>Gentianales</taxon>
        <taxon>Rubiaceae</taxon>
        <taxon>Ixoroideae</taxon>
        <taxon>Gardenieae complex</taxon>
        <taxon>Bertiereae - Coffeeae clade</taxon>
        <taxon>Coffeeae</taxon>
        <taxon>Coffea</taxon>
    </lineage>
</organism>
<accession>A0ABM4X8L0</accession>
<dbReference type="SUPFAM" id="SSF52047">
    <property type="entry name" value="RNI-like"/>
    <property type="match status" value="1"/>
</dbReference>
<sequence>MEYRSSQISVYLKGLLSFMWTGAAIGIAITSCGLWGKVGFVVKKRRDYVLKVAYGDMQDDRISQLPDDILSMILSHLDLVEAIRTRILSRRWKNICKLRSSLDFDCNRMFGENGHHHNGRHSHKLRFLKAVYHSLQLYSSQNITRLSLTCCLGKKFAADFSRWIQSDALKGVQELMLSFHSCNCVDEYGFPLPFQLLFEAASLTRLKLMSCVLQSSFRCHNNSLRFLTLVKVPLDNGEFPIILSSCLNLQGLVVSHCKVPPKLDISGQCLRLRSLYIEFCPGLEEIDICAGNLYLFSCYTDQIIRCSLQFVPKLEELSLSFNGNGTVPCVFREVAKSCPRLKELLVQTKTDELLYMPAKMNTFSNLTMLALLMTFKVQADLQNVAHIIDACPLLDLLHLMARSPRYIEQRGGTWPCRHHGHLKGVAFDGFGGTRYEIEFASYVLQTAAALEKMCIYSKYRTFNEHFRWQDHVDYVMKDEGRRLIYKQLVGQALSSKVELIIE</sequence>
<reference evidence="4" key="1">
    <citation type="submission" date="2025-08" db="UniProtKB">
        <authorList>
            <consortium name="RefSeq"/>
        </authorList>
    </citation>
    <scope>IDENTIFICATION</scope>
    <source>
        <tissue evidence="4">Leaves</tissue>
    </source>
</reference>
<dbReference type="PROSITE" id="PS50181">
    <property type="entry name" value="FBOX"/>
    <property type="match status" value="1"/>
</dbReference>
<feature type="transmembrane region" description="Helical" evidence="1">
    <location>
        <begin position="15"/>
        <end position="36"/>
    </location>
</feature>
<evidence type="ECO:0000313" key="3">
    <source>
        <dbReference type="Proteomes" id="UP001652660"/>
    </source>
</evidence>
<dbReference type="SMART" id="SM00256">
    <property type="entry name" value="FBOX"/>
    <property type="match status" value="1"/>
</dbReference>
<dbReference type="InterPro" id="IPR032675">
    <property type="entry name" value="LRR_dom_sf"/>
</dbReference>
<keyword evidence="3" id="KW-1185">Reference proteome</keyword>
<keyword evidence="1" id="KW-0812">Transmembrane</keyword>
<evidence type="ECO:0000313" key="4">
    <source>
        <dbReference type="RefSeq" id="XP_071940367.1"/>
    </source>
</evidence>
<protein>
    <submittedName>
        <fullName evidence="4">Uncharacterized protein isoform X1</fullName>
    </submittedName>
</protein>
<dbReference type="Gene3D" id="3.80.10.10">
    <property type="entry name" value="Ribonuclease Inhibitor"/>
    <property type="match status" value="1"/>
</dbReference>
<dbReference type="InterPro" id="IPR001810">
    <property type="entry name" value="F-box_dom"/>
</dbReference>
<dbReference type="PANTHER" id="PTHR34145:SF28">
    <property type="entry name" value="F-BOX DOMAIN-CONTAINING PROTEIN"/>
    <property type="match status" value="1"/>
</dbReference>
<dbReference type="Proteomes" id="UP001652660">
    <property type="component" value="Chromosome 3e"/>
</dbReference>
<dbReference type="PROSITE" id="PS51257">
    <property type="entry name" value="PROKAR_LIPOPROTEIN"/>
    <property type="match status" value="1"/>
</dbReference>